<accession>A0ABT1AKK1</accession>
<name>A0ABT1AKK1_9RALS</name>
<protein>
    <recommendedName>
        <fullName evidence="4">Transmembrane protein</fullName>
    </recommendedName>
</protein>
<feature type="transmembrane region" description="Helical" evidence="1">
    <location>
        <begin position="98"/>
        <end position="117"/>
    </location>
</feature>
<dbReference type="RefSeq" id="WP_252680204.1">
    <property type="nucleotide sequence ID" value="NZ_JAMXHT010000004.1"/>
</dbReference>
<sequence length="175" mass="18978">MLTHHWVELDPTAAEHHPLYGIAGWLPWVLAMVIAGPTWVFWQGLSVDALQMAGADLFNANTPGSGAVNLTTMLYLISSVTVLVLATTHDSAFRLATLAHMTLLPPLIGLMLMAGGMPDARATLIDGAAVAVSLLLTCGVYLQVSRRVHITFERRDWAPGEHAWFKRNRSGHAST</sequence>
<feature type="transmembrane region" description="Helical" evidence="1">
    <location>
        <begin position="67"/>
        <end position="86"/>
    </location>
</feature>
<dbReference type="EMBL" id="JAMXHT010000004">
    <property type="protein sequence ID" value="MCO5398784.1"/>
    <property type="molecule type" value="Genomic_DNA"/>
</dbReference>
<comment type="caution">
    <text evidence="2">The sequence shown here is derived from an EMBL/GenBank/DDBJ whole genome shotgun (WGS) entry which is preliminary data.</text>
</comment>
<dbReference type="Proteomes" id="UP001162811">
    <property type="component" value="Unassembled WGS sequence"/>
</dbReference>
<keyword evidence="1" id="KW-0472">Membrane</keyword>
<feature type="transmembrane region" description="Helical" evidence="1">
    <location>
        <begin position="123"/>
        <end position="144"/>
    </location>
</feature>
<keyword evidence="3" id="KW-1185">Reference proteome</keyword>
<evidence type="ECO:0000313" key="2">
    <source>
        <dbReference type="EMBL" id="MCO5398784.1"/>
    </source>
</evidence>
<evidence type="ECO:0008006" key="4">
    <source>
        <dbReference type="Google" id="ProtNLM"/>
    </source>
</evidence>
<evidence type="ECO:0000256" key="1">
    <source>
        <dbReference type="SAM" id="Phobius"/>
    </source>
</evidence>
<feature type="transmembrane region" description="Helical" evidence="1">
    <location>
        <begin position="20"/>
        <end position="42"/>
    </location>
</feature>
<keyword evidence="1" id="KW-0812">Transmembrane</keyword>
<organism evidence="2 3">
    <name type="scientific">Ralstonia soli</name>
    <dbReference type="NCBI Taxonomy" id="2953896"/>
    <lineage>
        <taxon>Bacteria</taxon>
        <taxon>Pseudomonadati</taxon>
        <taxon>Pseudomonadota</taxon>
        <taxon>Betaproteobacteria</taxon>
        <taxon>Burkholderiales</taxon>
        <taxon>Burkholderiaceae</taxon>
        <taxon>Ralstonia</taxon>
    </lineage>
</organism>
<reference evidence="2" key="1">
    <citation type="submission" date="2022-06" db="EMBL/GenBank/DDBJ databases">
        <authorList>
            <person name="Lu C.-H."/>
        </authorList>
    </citation>
    <scope>NUCLEOTIDE SEQUENCE</scope>
    <source>
        <strain evidence="2">21MJYT02-11</strain>
    </source>
</reference>
<evidence type="ECO:0000313" key="3">
    <source>
        <dbReference type="Proteomes" id="UP001162811"/>
    </source>
</evidence>
<proteinExistence type="predicted"/>
<gene>
    <name evidence="2" type="ORF">NG900_11350</name>
</gene>
<reference evidence="2" key="2">
    <citation type="journal article" date="2023" name="Front. Microbiol.">
        <title>Ralstonia chuxiongensis sp. nov., Ralstonia mojiangensis sp. nov., and Ralstonia soli sp. nov., isolated from tobacco fields, are three novel species in the family Burkholderiaceae.</title>
        <authorList>
            <person name="Lu C.H."/>
            <person name="Zhang Y.Y."/>
            <person name="Jiang N."/>
            <person name="Chen W."/>
            <person name="Shao X."/>
            <person name="Zhao Z.M."/>
            <person name="Lu W.L."/>
            <person name="Hu X."/>
            <person name="Xi Y.X."/>
            <person name="Zou S.Y."/>
            <person name="Wei Q.J."/>
            <person name="Lin Z.L."/>
            <person name="Gong L."/>
            <person name="Gai X.T."/>
            <person name="Zhang L.Q."/>
            <person name="Li J.Y."/>
            <person name="Jin Y."/>
            <person name="Xia Z.Y."/>
        </authorList>
    </citation>
    <scope>NUCLEOTIDE SEQUENCE</scope>
    <source>
        <strain evidence="2">21MJYT02-11</strain>
    </source>
</reference>
<keyword evidence="1" id="KW-1133">Transmembrane helix</keyword>